<dbReference type="GO" id="GO:0016788">
    <property type="term" value="F:hydrolase activity, acting on ester bonds"/>
    <property type="evidence" value="ECO:0007669"/>
    <property type="project" value="InterPro"/>
</dbReference>
<dbReference type="GO" id="GO:0006308">
    <property type="term" value="P:DNA catabolic process"/>
    <property type="evidence" value="ECO:0007669"/>
    <property type="project" value="InterPro"/>
</dbReference>
<dbReference type="Pfam" id="PF02265">
    <property type="entry name" value="S1-P1_nuclease"/>
    <property type="match status" value="1"/>
</dbReference>
<evidence type="ECO:0000256" key="5">
    <source>
        <dbReference type="ARBA" id="ARBA00022801"/>
    </source>
</evidence>
<accession>A0A0C2WPI2</accession>
<feature type="signal peptide" evidence="8">
    <location>
        <begin position="1"/>
        <end position="19"/>
    </location>
</feature>
<dbReference type="InterPro" id="IPR008947">
    <property type="entry name" value="PLipase_C/P1_nuclease_dom_sf"/>
</dbReference>
<keyword evidence="7" id="KW-0325">Glycoprotein</keyword>
<dbReference type="InParanoid" id="A0A0C2WPI2"/>
<keyword evidence="5" id="KW-0378">Hydrolase</keyword>
<dbReference type="PANTHER" id="PTHR33146">
    <property type="entry name" value="ENDONUCLEASE 4"/>
    <property type="match status" value="1"/>
</dbReference>
<feature type="chain" id="PRO_5002158118" description="Phospholipase C/P1 nuclease" evidence="8">
    <location>
        <begin position="20"/>
        <end position="393"/>
    </location>
</feature>
<evidence type="ECO:0000256" key="3">
    <source>
        <dbReference type="ARBA" id="ARBA00022723"/>
    </source>
</evidence>
<evidence type="ECO:0000313" key="9">
    <source>
        <dbReference type="EMBL" id="KIL63547.1"/>
    </source>
</evidence>
<dbReference type="InterPro" id="IPR003154">
    <property type="entry name" value="S1/P1nuclease"/>
</dbReference>
<evidence type="ECO:0000256" key="7">
    <source>
        <dbReference type="ARBA" id="ARBA00023180"/>
    </source>
</evidence>
<keyword evidence="8" id="KW-0732">Signal</keyword>
<evidence type="ECO:0000256" key="8">
    <source>
        <dbReference type="SAM" id="SignalP"/>
    </source>
</evidence>
<keyword evidence="6" id="KW-1015">Disulfide bond</keyword>
<dbReference type="CDD" id="cd11010">
    <property type="entry name" value="S1-P1_nuclease"/>
    <property type="match status" value="1"/>
</dbReference>
<dbReference type="Proteomes" id="UP000054549">
    <property type="component" value="Unassembled WGS sequence"/>
</dbReference>
<dbReference type="AlphaFoldDB" id="A0A0C2WPI2"/>
<dbReference type="STRING" id="946122.A0A0C2WPI2"/>
<dbReference type="PANTHER" id="PTHR33146:SF29">
    <property type="entry name" value="S1_P1 NUCLEASE"/>
    <property type="match status" value="1"/>
</dbReference>
<dbReference type="GO" id="GO:0003676">
    <property type="term" value="F:nucleic acid binding"/>
    <property type="evidence" value="ECO:0007669"/>
    <property type="project" value="InterPro"/>
</dbReference>
<keyword evidence="3" id="KW-0479">Metal-binding</keyword>
<evidence type="ECO:0000256" key="4">
    <source>
        <dbReference type="ARBA" id="ARBA00022759"/>
    </source>
</evidence>
<dbReference type="GO" id="GO:0004519">
    <property type="term" value="F:endonuclease activity"/>
    <property type="evidence" value="ECO:0007669"/>
    <property type="project" value="UniProtKB-KW"/>
</dbReference>
<protein>
    <recommendedName>
        <fullName evidence="11">Phospholipase C/P1 nuclease</fullName>
    </recommendedName>
</protein>
<proteinExistence type="inferred from homology"/>
<organism evidence="9 10">
    <name type="scientific">Amanita muscaria (strain Koide BX008)</name>
    <dbReference type="NCBI Taxonomy" id="946122"/>
    <lineage>
        <taxon>Eukaryota</taxon>
        <taxon>Fungi</taxon>
        <taxon>Dikarya</taxon>
        <taxon>Basidiomycota</taxon>
        <taxon>Agaricomycotina</taxon>
        <taxon>Agaricomycetes</taxon>
        <taxon>Agaricomycetidae</taxon>
        <taxon>Agaricales</taxon>
        <taxon>Pluteineae</taxon>
        <taxon>Amanitaceae</taxon>
        <taxon>Amanita</taxon>
    </lineage>
</organism>
<dbReference type="OrthoDB" id="441446at2759"/>
<evidence type="ECO:0000256" key="1">
    <source>
        <dbReference type="ARBA" id="ARBA00009547"/>
    </source>
</evidence>
<keyword evidence="10" id="KW-1185">Reference proteome</keyword>
<dbReference type="EMBL" id="KN818258">
    <property type="protein sequence ID" value="KIL63547.1"/>
    <property type="molecule type" value="Genomic_DNA"/>
</dbReference>
<evidence type="ECO:0008006" key="11">
    <source>
        <dbReference type="Google" id="ProtNLM"/>
    </source>
</evidence>
<evidence type="ECO:0000313" key="10">
    <source>
        <dbReference type="Proteomes" id="UP000054549"/>
    </source>
</evidence>
<dbReference type="HOGENOM" id="CLU_044365_2_0_1"/>
<gene>
    <name evidence="9" type="ORF">M378DRAFT_164447</name>
</gene>
<keyword evidence="2" id="KW-0540">Nuclease</keyword>
<dbReference type="SUPFAM" id="SSF48537">
    <property type="entry name" value="Phospholipase C/P1 nuclease"/>
    <property type="match status" value="1"/>
</dbReference>
<evidence type="ECO:0000256" key="2">
    <source>
        <dbReference type="ARBA" id="ARBA00022722"/>
    </source>
</evidence>
<sequence>MRLFPCTLLLANLVPSALAWGAAGHEIVATIAQIHLHPSALPLICSILNYTSPNPDGPQCHLAPVATWADRARFRMRWSAPLHYVGAIGDHPSETCLFPGTQGWAGHKDQNVLGAIRNVTGLLDEFVKNQRKGIHAGKEELAMANEALKFLIHFMGDMHQPLHLTGRDRGGNGDKVLFDGRQTNLHSVWDSYLIAKAIRTTPRKYNHPLADERVEYSLRGTVYDPYLRQIMAEGVLKNWTHEIPDWLSCPTPKGALATPQGQQRIFSWGWLISDRDPAADTDDETLCPYSWAKEIHALNCEVVWPKELDQESWRSSSEAGHEHFYSVDDELALISNQGASVDDLVKPKGLELDTPKYAGVIAKRRLIERLLAQAGVRLANELNLLFAEDDNTI</sequence>
<reference evidence="9 10" key="1">
    <citation type="submission" date="2014-04" db="EMBL/GenBank/DDBJ databases">
        <title>Evolutionary Origins and Diversification of the Mycorrhizal Mutualists.</title>
        <authorList>
            <consortium name="DOE Joint Genome Institute"/>
            <consortium name="Mycorrhizal Genomics Consortium"/>
            <person name="Kohler A."/>
            <person name="Kuo A."/>
            <person name="Nagy L.G."/>
            <person name="Floudas D."/>
            <person name="Copeland A."/>
            <person name="Barry K.W."/>
            <person name="Cichocki N."/>
            <person name="Veneault-Fourrey C."/>
            <person name="LaButti K."/>
            <person name="Lindquist E.A."/>
            <person name="Lipzen A."/>
            <person name="Lundell T."/>
            <person name="Morin E."/>
            <person name="Murat C."/>
            <person name="Riley R."/>
            <person name="Ohm R."/>
            <person name="Sun H."/>
            <person name="Tunlid A."/>
            <person name="Henrissat B."/>
            <person name="Grigoriev I.V."/>
            <person name="Hibbett D.S."/>
            <person name="Martin F."/>
        </authorList>
    </citation>
    <scope>NUCLEOTIDE SEQUENCE [LARGE SCALE GENOMIC DNA]</scope>
    <source>
        <strain evidence="9 10">Koide BX008</strain>
    </source>
</reference>
<comment type="similarity">
    <text evidence="1">Belongs to the nuclease type I family.</text>
</comment>
<name>A0A0C2WPI2_AMAMK</name>
<keyword evidence="4" id="KW-0255">Endonuclease</keyword>
<evidence type="ECO:0000256" key="6">
    <source>
        <dbReference type="ARBA" id="ARBA00023157"/>
    </source>
</evidence>
<dbReference type="GO" id="GO:0046872">
    <property type="term" value="F:metal ion binding"/>
    <property type="evidence" value="ECO:0007669"/>
    <property type="project" value="UniProtKB-KW"/>
</dbReference>
<dbReference type="Gene3D" id="1.10.575.10">
    <property type="entry name" value="P1 Nuclease"/>
    <property type="match status" value="1"/>
</dbReference>